<accession>A0ABW6V4P6</accession>
<dbReference type="SUPFAM" id="SSF140453">
    <property type="entry name" value="EsxAB dimer-like"/>
    <property type="match status" value="1"/>
</dbReference>
<evidence type="ECO:0000313" key="3">
    <source>
        <dbReference type="Proteomes" id="UP001602119"/>
    </source>
</evidence>
<evidence type="ECO:0000256" key="1">
    <source>
        <dbReference type="SAM" id="Phobius"/>
    </source>
</evidence>
<dbReference type="InterPro" id="IPR010310">
    <property type="entry name" value="T7SS_ESAT-6-like"/>
</dbReference>
<dbReference type="InterPro" id="IPR036689">
    <property type="entry name" value="ESAT-6-like_sf"/>
</dbReference>
<dbReference type="EMBL" id="JBIAXI010000005">
    <property type="protein sequence ID" value="MFF4773017.1"/>
    <property type="molecule type" value="Genomic_DNA"/>
</dbReference>
<dbReference type="Pfam" id="PF06013">
    <property type="entry name" value="WXG100"/>
    <property type="match status" value="1"/>
</dbReference>
<proteinExistence type="predicted"/>
<reference evidence="2 3" key="1">
    <citation type="submission" date="2024-10" db="EMBL/GenBank/DDBJ databases">
        <title>The Natural Products Discovery Center: Release of the First 8490 Sequenced Strains for Exploring Actinobacteria Biosynthetic Diversity.</title>
        <authorList>
            <person name="Kalkreuter E."/>
            <person name="Kautsar S.A."/>
            <person name="Yang D."/>
            <person name="Bader C.D."/>
            <person name="Teijaro C.N."/>
            <person name="Fluegel L."/>
            <person name="Davis C.M."/>
            <person name="Simpson J.R."/>
            <person name="Lauterbach L."/>
            <person name="Steele A.D."/>
            <person name="Gui C."/>
            <person name="Meng S."/>
            <person name="Li G."/>
            <person name="Viehrig K."/>
            <person name="Ye F."/>
            <person name="Su P."/>
            <person name="Kiefer A.F."/>
            <person name="Nichols A."/>
            <person name="Cepeda A.J."/>
            <person name="Yan W."/>
            <person name="Fan B."/>
            <person name="Jiang Y."/>
            <person name="Adhikari A."/>
            <person name="Zheng C.-J."/>
            <person name="Schuster L."/>
            <person name="Cowan T.M."/>
            <person name="Smanski M.J."/>
            <person name="Chevrette M.G."/>
            <person name="De Carvalho L.P.S."/>
            <person name="Shen B."/>
        </authorList>
    </citation>
    <scope>NUCLEOTIDE SEQUENCE [LARGE SCALE GENOMIC DNA]</scope>
    <source>
        <strain evidence="2 3">NPDC001281</strain>
    </source>
</reference>
<keyword evidence="3" id="KW-1185">Reference proteome</keyword>
<comment type="caution">
    <text evidence="2">The sequence shown here is derived from an EMBL/GenBank/DDBJ whole genome shotgun (WGS) entry which is preliminary data.</text>
</comment>
<protein>
    <submittedName>
        <fullName evidence="2">WXG100 family type VII secretion target</fullName>
    </submittedName>
</protein>
<dbReference type="Gene3D" id="1.10.287.1060">
    <property type="entry name" value="ESAT-6-like"/>
    <property type="match status" value="1"/>
</dbReference>
<evidence type="ECO:0000313" key="2">
    <source>
        <dbReference type="EMBL" id="MFF4773017.1"/>
    </source>
</evidence>
<dbReference type="Proteomes" id="UP001602119">
    <property type="component" value="Unassembled WGS sequence"/>
</dbReference>
<feature type="transmembrane region" description="Helical" evidence="1">
    <location>
        <begin position="126"/>
        <end position="147"/>
    </location>
</feature>
<dbReference type="RefSeq" id="WP_066933227.1">
    <property type="nucleotide sequence ID" value="NZ_BBYK01000038.1"/>
</dbReference>
<keyword evidence="1" id="KW-0472">Membrane</keyword>
<keyword evidence="1" id="KW-0812">Transmembrane</keyword>
<sequence length="241" mass="25837">MAYENDKMLLINAVAAAGTSAALLWEYPVARTIVLMMSSFISDPEAMAAAAADWRSPGKEQEHLDLDTLKNDIVRLKDSLKDKWQGPAYSTFSSTVDTFVEGVDQLKRNHDAAGDSLDQSARMYHVATVVCVSVAGVLAAVAALQYICLAYPLSKVAVRIASSSVLTSLAAAMKKLLQRQGMAIFTLVGIIGMVDWQSSTTGNLFPSTAALPQQPADFSGANMKYDDTAGLQQDLKVPQIS</sequence>
<keyword evidence="1" id="KW-1133">Transmembrane helix</keyword>
<gene>
    <name evidence="2" type="ORF">ACFY05_09190</name>
</gene>
<name>A0ABW6V4P6_MICFU</name>
<organism evidence="2 3">
    <name type="scientific">Microtetraspora fusca</name>
    <dbReference type="NCBI Taxonomy" id="1997"/>
    <lineage>
        <taxon>Bacteria</taxon>
        <taxon>Bacillati</taxon>
        <taxon>Actinomycetota</taxon>
        <taxon>Actinomycetes</taxon>
        <taxon>Streptosporangiales</taxon>
        <taxon>Streptosporangiaceae</taxon>
        <taxon>Microtetraspora</taxon>
    </lineage>
</organism>